<organism evidence="2 3">
    <name type="scientific">Olea europaea subsp. europaea</name>
    <dbReference type="NCBI Taxonomy" id="158383"/>
    <lineage>
        <taxon>Eukaryota</taxon>
        <taxon>Viridiplantae</taxon>
        <taxon>Streptophyta</taxon>
        <taxon>Embryophyta</taxon>
        <taxon>Tracheophyta</taxon>
        <taxon>Spermatophyta</taxon>
        <taxon>Magnoliopsida</taxon>
        <taxon>eudicotyledons</taxon>
        <taxon>Gunneridae</taxon>
        <taxon>Pentapetalae</taxon>
        <taxon>asterids</taxon>
        <taxon>lamiids</taxon>
        <taxon>Lamiales</taxon>
        <taxon>Oleaceae</taxon>
        <taxon>Oleeae</taxon>
        <taxon>Olea</taxon>
    </lineage>
</organism>
<protein>
    <submittedName>
        <fullName evidence="2">Uncharacterized protein</fullName>
    </submittedName>
</protein>
<proteinExistence type="predicted"/>
<keyword evidence="3" id="KW-1185">Reference proteome</keyword>
<evidence type="ECO:0000313" key="3">
    <source>
        <dbReference type="Proteomes" id="UP000594638"/>
    </source>
</evidence>
<dbReference type="AlphaFoldDB" id="A0A8S0S4J5"/>
<evidence type="ECO:0000313" key="2">
    <source>
        <dbReference type="EMBL" id="CAA2986303.1"/>
    </source>
</evidence>
<feature type="compositionally biased region" description="Basic and acidic residues" evidence="1">
    <location>
        <begin position="132"/>
        <end position="143"/>
    </location>
</feature>
<sequence length="152" mass="17282">MENLRSLVRLGHESFEGNYLSSLASRIFPNSLERQNLTLYEKVMVDVDMGMVVEVDIAATETQPTMRILMEIWKFRIVKVYLEKLIPEGLLKDAVAMVNLVVLVEVFDHRSCFGVTEEVINEGENNLNAEKNSGEEDATHGYKETSTINIEE</sequence>
<gene>
    <name evidence="2" type="ORF">OLEA9_A024903</name>
</gene>
<feature type="region of interest" description="Disordered" evidence="1">
    <location>
        <begin position="126"/>
        <end position="152"/>
    </location>
</feature>
<dbReference type="Gramene" id="OE9A024903T1">
    <property type="protein sequence ID" value="OE9A024903C1"/>
    <property type="gene ID" value="OE9A024903"/>
</dbReference>
<dbReference type="EMBL" id="CACTIH010003852">
    <property type="protein sequence ID" value="CAA2986303.1"/>
    <property type="molecule type" value="Genomic_DNA"/>
</dbReference>
<evidence type="ECO:0000256" key="1">
    <source>
        <dbReference type="SAM" id="MobiDB-lite"/>
    </source>
</evidence>
<dbReference type="Proteomes" id="UP000594638">
    <property type="component" value="Unassembled WGS sequence"/>
</dbReference>
<reference evidence="2 3" key="1">
    <citation type="submission" date="2019-12" db="EMBL/GenBank/DDBJ databases">
        <authorList>
            <person name="Alioto T."/>
            <person name="Alioto T."/>
            <person name="Gomez Garrido J."/>
        </authorList>
    </citation>
    <scope>NUCLEOTIDE SEQUENCE [LARGE SCALE GENOMIC DNA]</scope>
</reference>
<name>A0A8S0S4J5_OLEEU</name>
<comment type="caution">
    <text evidence="2">The sequence shown here is derived from an EMBL/GenBank/DDBJ whole genome shotgun (WGS) entry which is preliminary data.</text>
</comment>
<accession>A0A8S0S4J5</accession>